<keyword evidence="11" id="KW-1185">Reference proteome</keyword>
<keyword evidence="10" id="KW-0282">Flagellum</keyword>
<evidence type="ECO:0000259" key="9">
    <source>
        <dbReference type="Pfam" id="PF02108"/>
    </source>
</evidence>
<evidence type="ECO:0000313" key="11">
    <source>
        <dbReference type="Proteomes" id="UP000248214"/>
    </source>
</evidence>
<evidence type="ECO:0000256" key="3">
    <source>
        <dbReference type="ARBA" id="ARBA00022448"/>
    </source>
</evidence>
<comment type="function">
    <text evidence="1">Needed for flagellar regrowth and assembly.</text>
</comment>
<dbReference type="AlphaFoldDB" id="A0A323THY4"/>
<dbReference type="PANTHER" id="PTHR34982:SF1">
    <property type="entry name" value="FLAGELLAR ASSEMBLY PROTEIN FLIH"/>
    <property type="match status" value="1"/>
</dbReference>
<dbReference type="NCBIfam" id="TIGR03825">
    <property type="entry name" value="FliH_bacil"/>
    <property type="match status" value="1"/>
</dbReference>
<evidence type="ECO:0000256" key="5">
    <source>
        <dbReference type="ARBA" id="ARBA00022927"/>
    </source>
</evidence>
<dbReference type="InterPro" id="IPR051472">
    <property type="entry name" value="T3SS_Stator/FliH"/>
</dbReference>
<proteinExistence type="inferred from homology"/>
<comment type="similarity">
    <text evidence="2">Belongs to the FliH family.</text>
</comment>
<keyword evidence="4" id="KW-1005">Bacterial flagellum biogenesis</keyword>
<keyword evidence="10" id="KW-0966">Cell projection</keyword>
<name>A0A323THY4_9BACI</name>
<organism evidence="10 11">
    <name type="scientific">Salipaludibacillus keqinensis</name>
    <dbReference type="NCBI Taxonomy" id="2045207"/>
    <lineage>
        <taxon>Bacteria</taxon>
        <taxon>Bacillati</taxon>
        <taxon>Bacillota</taxon>
        <taxon>Bacilli</taxon>
        <taxon>Bacillales</taxon>
        <taxon>Bacillaceae</taxon>
    </lineage>
</organism>
<evidence type="ECO:0000256" key="2">
    <source>
        <dbReference type="ARBA" id="ARBA00006602"/>
    </source>
</evidence>
<evidence type="ECO:0000256" key="8">
    <source>
        <dbReference type="SAM" id="MobiDB-lite"/>
    </source>
</evidence>
<comment type="caution">
    <text evidence="10">The sequence shown here is derived from an EMBL/GenBank/DDBJ whole genome shotgun (WGS) entry which is preliminary data.</text>
</comment>
<keyword evidence="6" id="KW-1006">Bacterial flagellum protein export</keyword>
<dbReference type="GO" id="GO:0015031">
    <property type="term" value="P:protein transport"/>
    <property type="evidence" value="ECO:0007669"/>
    <property type="project" value="UniProtKB-KW"/>
</dbReference>
<dbReference type="Proteomes" id="UP000248214">
    <property type="component" value="Unassembled WGS sequence"/>
</dbReference>
<keyword evidence="10" id="KW-0969">Cilium</keyword>
<dbReference type="PANTHER" id="PTHR34982">
    <property type="entry name" value="YOP PROTEINS TRANSLOCATION PROTEIN L"/>
    <property type="match status" value="1"/>
</dbReference>
<keyword evidence="5" id="KW-0653">Protein transport</keyword>
<evidence type="ECO:0000256" key="6">
    <source>
        <dbReference type="ARBA" id="ARBA00023225"/>
    </source>
</evidence>
<dbReference type="GO" id="GO:0044781">
    <property type="term" value="P:bacterial-type flagellum organization"/>
    <property type="evidence" value="ECO:0007669"/>
    <property type="project" value="UniProtKB-KW"/>
</dbReference>
<feature type="compositionally biased region" description="Basic and acidic residues" evidence="8">
    <location>
        <begin position="34"/>
        <end position="46"/>
    </location>
</feature>
<protein>
    <recommendedName>
        <fullName evidence="7">Flagellar assembly protein FliH</fullName>
    </recommendedName>
</protein>
<evidence type="ECO:0000256" key="4">
    <source>
        <dbReference type="ARBA" id="ARBA00022795"/>
    </source>
</evidence>
<evidence type="ECO:0000256" key="7">
    <source>
        <dbReference type="NCBIfam" id="TIGR03825"/>
    </source>
</evidence>
<dbReference type="InterPro" id="IPR022524">
    <property type="entry name" value="FliH_Bacilli"/>
</dbReference>
<evidence type="ECO:0000313" key="10">
    <source>
        <dbReference type="EMBL" id="PYZ93147.1"/>
    </source>
</evidence>
<reference evidence="10 11" key="1">
    <citation type="submission" date="2017-10" db="EMBL/GenBank/DDBJ databases">
        <title>Bacillus sp. nov., a halophilic bacterium isolated from a Keqin Lake.</title>
        <authorList>
            <person name="Wang H."/>
        </authorList>
    </citation>
    <scope>NUCLEOTIDE SEQUENCE [LARGE SCALE GENOMIC DNA]</scope>
    <source>
        <strain evidence="10 11">KQ-12</strain>
    </source>
</reference>
<evidence type="ECO:0000256" key="1">
    <source>
        <dbReference type="ARBA" id="ARBA00003041"/>
    </source>
</evidence>
<keyword evidence="3" id="KW-0813">Transport</keyword>
<feature type="domain" description="Flagellar assembly protein FliH/Type III secretion system HrpE" evidence="9">
    <location>
        <begin position="149"/>
        <end position="256"/>
    </location>
</feature>
<dbReference type="EMBL" id="PDOD01000002">
    <property type="protein sequence ID" value="PYZ93147.1"/>
    <property type="molecule type" value="Genomic_DNA"/>
</dbReference>
<accession>A0A323THY4</accession>
<sequence length="274" mass="31788">MILLSKLIKSTLTKQSTSGEKKIQLRTVHALHRTEFSHEEPDRSEQRTQSGNNIHYKDQIQTLQQEREALDQLKESFQHEVNQWKADQKNQKQQLAEEADVRLNQAAEAGFNQGYEEGIEQGIKQYSEMINQAHVTVTRSKLDYHDKLNDSQSVMLDLAFAVAEKIIGQTFQQDDQAWLSLVKQAVTEVREQEEVKIYVHPTWYETTLKHKKELQGIALHTRELLVFPDESLNKYDCFIETPYGQVNASVDSQLRELKRVLVEKLKEGTSNEYS</sequence>
<dbReference type="Pfam" id="PF02108">
    <property type="entry name" value="FliH"/>
    <property type="match status" value="1"/>
</dbReference>
<dbReference type="InterPro" id="IPR018035">
    <property type="entry name" value="Flagellar_FliH/T3SS_HrpE"/>
</dbReference>
<dbReference type="GO" id="GO:0005829">
    <property type="term" value="C:cytosol"/>
    <property type="evidence" value="ECO:0007669"/>
    <property type="project" value="TreeGrafter"/>
</dbReference>
<gene>
    <name evidence="10" type="primary">fliH</name>
    <name evidence="10" type="ORF">CR194_08075</name>
</gene>
<feature type="region of interest" description="Disordered" evidence="8">
    <location>
        <begin position="34"/>
        <end position="54"/>
    </location>
</feature>